<dbReference type="GO" id="GO:0003723">
    <property type="term" value="F:RNA binding"/>
    <property type="evidence" value="ECO:0007669"/>
    <property type="project" value="TreeGrafter"/>
</dbReference>
<gene>
    <name evidence="11" type="primary">LOC117576251</name>
</gene>
<dbReference type="SUPFAM" id="SSF52058">
    <property type="entry name" value="L domain-like"/>
    <property type="match status" value="1"/>
</dbReference>
<dbReference type="Pfam" id="PF03943">
    <property type="entry name" value="TAP_C"/>
    <property type="match status" value="1"/>
</dbReference>
<dbReference type="RefSeq" id="XP_034116769.2">
    <property type="nucleotide sequence ID" value="XM_034260878.2"/>
</dbReference>
<evidence type="ECO:0000256" key="1">
    <source>
        <dbReference type="ARBA" id="ARBA00004123"/>
    </source>
</evidence>
<dbReference type="SUPFAM" id="SSF46934">
    <property type="entry name" value="UBA-like"/>
    <property type="match status" value="1"/>
</dbReference>
<keyword evidence="10" id="KW-1185">Reference proteome</keyword>
<evidence type="ECO:0000256" key="2">
    <source>
        <dbReference type="ARBA" id="ARBA00009285"/>
    </source>
</evidence>
<accession>A0A6P8XU77</accession>
<dbReference type="Gene3D" id="3.80.10.10">
    <property type="entry name" value="Ribonuclease Inhibitor"/>
    <property type="match status" value="1"/>
</dbReference>
<dbReference type="Pfam" id="PF24048">
    <property type="entry name" value="LRR_NXF1-5"/>
    <property type="match status" value="1"/>
</dbReference>
<keyword evidence="6" id="KW-0509">mRNA transport</keyword>
<dbReference type="SMART" id="SM00804">
    <property type="entry name" value="TAP_C"/>
    <property type="match status" value="1"/>
</dbReference>
<comment type="similarity">
    <text evidence="2">Belongs to the NXF family.</text>
</comment>
<dbReference type="InterPro" id="IPR018222">
    <property type="entry name" value="Nuclear_transport_factor_2_euk"/>
</dbReference>
<evidence type="ECO:0000256" key="6">
    <source>
        <dbReference type="ARBA" id="ARBA00022816"/>
    </source>
</evidence>
<dbReference type="GO" id="GO:0005634">
    <property type="term" value="C:nucleus"/>
    <property type="evidence" value="ECO:0007669"/>
    <property type="project" value="UniProtKB-SubCell"/>
</dbReference>
<reference evidence="11" key="1">
    <citation type="submission" date="2025-08" db="UniProtKB">
        <authorList>
            <consortium name="RefSeq"/>
        </authorList>
    </citation>
    <scope>IDENTIFICATION</scope>
    <source>
        <strain evidence="11">15112-1751.03</strain>
        <tissue evidence="11">Whole Adult</tissue>
    </source>
</reference>
<dbReference type="PANTHER" id="PTHR10662:SF22">
    <property type="entry name" value="NUCLEAR RNA EXPORT FACTOR 1"/>
    <property type="match status" value="1"/>
</dbReference>
<dbReference type="GeneID" id="117576251"/>
<dbReference type="PROSITE" id="PS50177">
    <property type="entry name" value="NTF2_DOMAIN"/>
    <property type="match status" value="1"/>
</dbReference>
<dbReference type="InterPro" id="IPR030217">
    <property type="entry name" value="NXF_fam"/>
</dbReference>
<feature type="domain" description="NTF2" evidence="8">
    <location>
        <begin position="314"/>
        <end position="450"/>
    </location>
</feature>
<dbReference type="PROSITE" id="PS51281">
    <property type="entry name" value="TAP_C"/>
    <property type="match status" value="1"/>
</dbReference>
<evidence type="ECO:0000256" key="7">
    <source>
        <dbReference type="ARBA" id="ARBA00023242"/>
    </source>
</evidence>
<dbReference type="Pfam" id="PF22602">
    <property type="entry name" value="NXF_NTF2"/>
    <property type="match status" value="1"/>
</dbReference>
<evidence type="ECO:0000256" key="5">
    <source>
        <dbReference type="ARBA" id="ARBA00022737"/>
    </source>
</evidence>
<dbReference type="CDD" id="cd14342">
    <property type="entry name" value="UBA_TAP-C"/>
    <property type="match status" value="1"/>
</dbReference>
<dbReference type="SUPFAM" id="SSF54427">
    <property type="entry name" value="NTF2-like"/>
    <property type="match status" value="1"/>
</dbReference>
<dbReference type="InterPro" id="IPR032710">
    <property type="entry name" value="NTF2-like_dom_sf"/>
</dbReference>
<evidence type="ECO:0000259" key="9">
    <source>
        <dbReference type="PROSITE" id="PS51281"/>
    </source>
</evidence>
<dbReference type="Proteomes" id="UP000515160">
    <property type="component" value="Chromosome 2R"/>
</dbReference>
<proteinExistence type="inferred from homology"/>
<dbReference type="Gene3D" id="1.10.8.10">
    <property type="entry name" value="DNA helicase RuvA subunit, C-terminal domain"/>
    <property type="match status" value="1"/>
</dbReference>
<keyword evidence="4" id="KW-0433">Leucine-rich repeat</keyword>
<keyword evidence="7" id="KW-0539">Nucleus</keyword>
<evidence type="ECO:0000259" key="8">
    <source>
        <dbReference type="PROSITE" id="PS50177"/>
    </source>
</evidence>
<dbReference type="OrthoDB" id="25872at2759"/>
<keyword evidence="3" id="KW-0813">Transport</keyword>
<evidence type="ECO:0000313" key="10">
    <source>
        <dbReference type="Proteomes" id="UP000515160"/>
    </source>
</evidence>
<evidence type="ECO:0000256" key="3">
    <source>
        <dbReference type="ARBA" id="ARBA00022448"/>
    </source>
</evidence>
<dbReference type="InterPro" id="IPR009060">
    <property type="entry name" value="UBA-like_sf"/>
</dbReference>
<comment type="subcellular location">
    <subcellularLocation>
        <location evidence="1">Nucleus</location>
    </subcellularLocation>
</comment>
<feature type="domain" description="TAP-C" evidence="9">
    <location>
        <begin position="460"/>
        <end position="515"/>
    </location>
</feature>
<protein>
    <submittedName>
        <fullName evidence="11">Nuclear RNA export factor 1-like</fullName>
    </submittedName>
</protein>
<dbReference type="InterPro" id="IPR032675">
    <property type="entry name" value="LRR_dom_sf"/>
</dbReference>
<sequence>MNKENDAENFSAQRSSSSKEATVKHTYRQYPYGRYAIPISPYGWYRILVYSHKSGYSNAEVLNKLRRAVAPRRLRIYYLQESGQLEEEQEQDRFATFTFYVDSFKLAADLQLRGHCPPVIGVRVDDEPPRIEVNDIYREKLRQVILSRYNAAKRRLNLSRFYADDQLRGEFCALQQFECLEAIIEIMAQEMPRLRHLLLDNNHLCILDGFRSIEKQFPRLKSISLQHNELKRLRELRVFEKLRKLEKLNVRRNPLPLNYEQHLVIMMPQLRKLNRRRATRWRRVITVRDTDSDSDVESVVMPKPSNLHRDQQPGIRKFVRRYLKAFDGDQRSSDMERFYHDNALLSLTLAKDQGSAAWTAPYATFDRQLLATRQAIHELFTAWPKTQHRAATMTLDLMLVQPKMLSVSITGTFMEKQQQQQQQRHYMRTFVLSRSLETDDFRIANELIHLDRGTLFSPNPSQRHLMTRLSSATRLKSRWCCQFLKDTNWDYQQALLAFQALLRRRQLPKKAFTGKCAVAQPKWRL</sequence>
<organism evidence="10 11">
    <name type="scientific">Drosophila albomicans</name>
    <name type="common">Fruit fly</name>
    <dbReference type="NCBI Taxonomy" id="7291"/>
    <lineage>
        <taxon>Eukaryota</taxon>
        <taxon>Metazoa</taxon>
        <taxon>Ecdysozoa</taxon>
        <taxon>Arthropoda</taxon>
        <taxon>Hexapoda</taxon>
        <taxon>Insecta</taxon>
        <taxon>Pterygota</taxon>
        <taxon>Neoptera</taxon>
        <taxon>Endopterygota</taxon>
        <taxon>Diptera</taxon>
        <taxon>Brachycera</taxon>
        <taxon>Muscomorpha</taxon>
        <taxon>Ephydroidea</taxon>
        <taxon>Drosophilidae</taxon>
        <taxon>Drosophila</taxon>
    </lineage>
</organism>
<dbReference type="InterPro" id="IPR005637">
    <property type="entry name" value="TAP_C_dom"/>
</dbReference>
<keyword evidence="5" id="KW-0677">Repeat</keyword>
<dbReference type="InterPro" id="IPR002075">
    <property type="entry name" value="NTF2_dom"/>
</dbReference>
<dbReference type="PANTHER" id="PTHR10662">
    <property type="entry name" value="NUCLEAR RNA EXPORT FACTOR"/>
    <property type="match status" value="1"/>
</dbReference>
<evidence type="ECO:0000313" key="11">
    <source>
        <dbReference type="RefSeq" id="XP_034116769.2"/>
    </source>
</evidence>
<dbReference type="InterPro" id="IPR057125">
    <property type="entry name" value="NXF1/2/3/5-like_LRR"/>
</dbReference>
<dbReference type="AlphaFoldDB" id="A0A6P8XU77"/>
<dbReference type="Gene3D" id="3.10.450.50">
    <property type="match status" value="1"/>
</dbReference>
<dbReference type="GO" id="GO:0016973">
    <property type="term" value="P:poly(A)+ mRNA export from nucleus"/>
    <property type="evidence" value="ECO:0007669"/>
    <property type="project" value="TreeGrafter"/>
</dbReference>
<evidence type="ECO:0000256" key="4">
    <source>
        <dbReference type="ARBA" id="ARBA00022614"/>
    </source>
</evidence>
<name>A0A6P8XU77_DROAB</name>